<evidence type="ECO:0000313" key="2">
    <source>
        <dbReference type="EMBL" id="KAJ3176201.1"/>
    </source>
</evidence>
<protein>
    <submittedName>
        <fullName evidence="2">Uncharacterized protein</fullName>
    </submittedName>
</protein>
<dbReference type="GO" id="GO:0000245">
    <property type="term" value="P:spliceosomal complex assembly"/>
    <property type="evidence" value="ECO:0007669"/>
    <property type="project" value="InterPro"/>
</dbReference>
<evidence type="ECO:0000313" key="3">
    <source>
        <dbReference type="Proteomes" id="UP001212152"/>
    </source>
</evidence>
<feature type="compositionally biased region" description="Basic and acidic residues" evidence="1">
    <location>
        <begin position="109"/>
        <end position="123"/>
    </location>
</feature>
<dbReference type="AlphaFoldDB" id="A0AAD5TMC3"/>
<feature type="compositionally biased region" description="Basic and acidic residues" evidence="1">
    <location>
        <begin position="88"/>
        <end position="98"/>
    </location>
</feature>
<name>A0AAD5TMC3_9FUNG</name>
<feature type="region of interest" description="Disordered" evidence="1">
    <location>
        <begin position="15"/>
        <end position="136"/>
    </location>
</feature>
<gene>
    <name evidence="2" type="ORF">HDU87_005416</name>
</gene>
<dbReference type="InterPro" id="IPR038737">
    <property type="entry name" value="SF3b_su1-like"/>
</dbReference>
<dbReference type="Proteomes" id="UP001212152">
    <property type="component" value="Unassembled WGS sequence"/>
</dbReference>
<dbReference type="PANTHER" id="PTHR12097">
    <property type="entry name" value="SPLICING FACTOR 3B, SUBUNIT 1-RELATED"/>
    <property type="match status" value="1"/>
</dbReference>
<feature type="compositionally biased region" description="Low complexity" evidence="1">
    <location>
        <begin position="74"/>
        <end position="86"/>
    </location>
</feature>
<dbReference type="GO" id="GO:0003729">
    <property type="term" value="F:mRNA binding"/>
    <property type="evidence" value="ECO:0007669"/>
    <property type="project" value="InterPro"/>
</dbReference>
<comment type="caution">
    <text evidence="2">The sequence shown here is derived from an EMBL/GenBank/DDBJ whole genome shotgun (WGS) entry which is preliminary data.</text>
</comment>
<evidence type="ECO:0000256" key="1">
    <source>
        <dbReference type="SAM" id="MobiDB-lite"/>
    </source>
</evidence>
<accession>A0AAD5TMC3</accession>
<keyword evidence="3" id="KW-1185">Reference proteome</keyword>
<sequence>MSDDIDAQIWAAQIARNKHSAEKASRVGSVSFDTDLYSEKGAANEDEDEGLENQTKKLSSYTAPRQILQETATMGDDGSGSMAGMSRKIPDRESEYHARRLNSQLSPERLQETRKEDDQRRQQTDSSVDLQAQTQAQAKVAVERAKAAAASAATGSTRKRRRDEMPKADAPACKRNRWDETPVEASTWARDATPRTDVGGVTPAGSKRSRWDEAPVGLLGLRVKPYLPQVCSTILRRLNSKSTKVCQQAADLISRIAIVKRTVCEEKPMGQLGVVLYEYLGEEYSEVLPQVY</sequence>
<reference evidence="2" key="1">
    <citation type="submission" date="2020-05" db="EMBL/GenBank/DDBJ databases">
        <title>Phylogenomic resolution of chytrid fungi.</title>
        <authorList>
            <person name="Stajich J.E."/>
            <person name="Amses K."/>
            <person name="Simmons R."/>
            <person name="Seto K."/>
            <person name="Myers J."/>
            <person name="Bonds A."/>
            <person name="Quandt C.A."/>
            <person name="Barry K."/>
            <person name="Liu P."/>
            <person name="Grigoriev I."/>
            <person name="Longcore J.E."/>
            <person name="James T.Y."/>
        </authorList>
    </citation>
    <scope>NUCLEOTIDE SEQUENCE</scope>
    <source>
        <strain evidence="2">JEL0379</strain>
    </source>
</reference>
<feature type="compositionally biased region" description="Polar residues" evidence="1">
    <location>
        <begin position="52"/>
        <end position="72"/>
    </location>
</feature>
<dbReference type="EMBL" id="JADGJQ010000043">
    <property type="protein sequence ID" value="KAJ3176201.1"/>
    <property type="molecule type" value="Genomic_DNA"/>
</dbReference>
<proteinExistence type="predicted"/>
<feature type="region of interest" description="Disordered" evidence="1">
    <location>
        <begin position="149"/>
        <end position="186"/>
    </location>
</feature>
<organism evidence="2 3">
    <name type="scientific">Geranomyces variabilis</name>
    <dbReference type="NCBI Taxonomy" id="109894"/>
    <lineage>
        <taxon>Eukaryota</taxon>
        <taxon>Fungi</taxon>
        <taxon>Fungi incertae sedis</taxon>
        <taxon>Chytridiomycota</taxon>
        <taxon>Chytridiomycota incertae sedis</taxon>
        <taxon>Chytridiomycetes</taxon>
        <taxon>Spizellomycetales</taxon>
        <taxon>Powellomycetaceae</taxon>
        <taxon>Geranomyces</taxon>
    </lineage>
</organism>